<reference evidence="2" key="1">
    <citation type="journal article" date="2019" name="Plant J.">
        <title>Chlorella vulgaris genome assembly and annotation reveals the molecular basis for metabolic acclimation to high light conditions.</title>
        <authorList>
            <person name="Cecchin M."/>
            <person name="Marcolungo L."/>
            <person name="Rossato M."/>
            <person name="Girolomoni L."/>
            <person name="Cosentino E."/>
            <person name="Cuine S."/>
            <person name="Li-Beisson Y."/>
            <person name="Delledonne M."/>
            <person name="Ballottari M."/>
        </authorList>
    </citation>
    <scope>NUCLEOTIDE SEQUENCE</scope>
    <source>
        <strain evidence="2">211/11P</strain>
    </source>
</reference>
<dbReference type="CDD" id="cd05325">
    <property type="entry name" value="carb_red_sniffer_like_SDR_c"/>
    <property type="match status" value="1"/>
</dbReference>
<comment type="caution">
    <text evidence="2">The sequence shown here is derived from an EMBL/GenBank/DDBJ whole genome shotgun (WGS) entry which is preliminary data.</text>
</comment>
<dbReference type="PANTHER" id="PTHR45458:SF1">
    <property type="entry name" value="SHORT CHAIN DEHYDROGENASE"/>
    <property type="match status" value="1"/>
</dbReference>
<dbReference type="InterPro" id="IPR052184">
    <property type="entry name" value="SDR_enzymes"/>
</dbReference>
<proteinExistence type="inferred from homology"/>
<dbReference type="PANTHER" id="PTHR45458">
    <property type="entry name" value="SHORT-CHAIN DEHYDROGENASE/REDUCTASE SDR"/>
    <property type="match status" value="1"/>
</dbReference>
<dbReference type="GO" id="GO:0016616">
    <property type="term" value="F:oxidoreductase activity, acting on the CH-OH group of donors, NAD or NADP as acceptor"/>
    <property type="evidence" value="ECO:0007669"/>
    <property type="project" value="TreeGrafter"/>
</dbReference>
<dbReference type="SUPFAM" id="SSF51735">
    <property type="entry name" value="NAD(P)-binding Rossmann-fold domains"/>
    <property type="match status" value="1"/>
</dbReference>
<dbReference type="PRINTS" id="PR00080">
    <property type="entry name" value="SDRFAMILY"/>
</dbReference>
<gene>
    <name evidence="2" type="ORF">D9Q98_007070</name>
</gene>
<name>A0A9D4TJC7_CHLVU</name>
<accession>A0A9D4TJC7</accession>
<evidence type="ECO:0000256" key="1">
    <source>
        <dbReference type="RuleBase" id="RU000363"/>
    </source>
</evidence>
<evidence type="ECO:0000313" key="2">
    <source>
        <dbReference type="EMBL" id="KAI3427133.1"/>
    </source>
</evidence>
<dbReference type="InterPro" id="IPR036291">
    <property type="entry name" value="NAD(P)-bd_dom_sf"/>
</dbReference>
<reference evidence="2" key="2">
    <citation type="submission" date="2020-11" db="EMBL/GenBank/DDBJ databases">
        <authorList>
            <person name="Cecchin M."/>
            <person name="Marcolungo L."/>
            <person name="Rossato M."/>
            <person name="Girolomoni L."/>
            <person name="Cosentino E."/>
            <person name="Cuine S."/>
            <person name="Li-Beisson Y."/>
            <person name="Delledonne M."/>
            <person name="Ballottari M."/>
        </authorList>
    </citation>
    <scope>NUCLEOTIDE SEQUENCE</scope>
    <source>
        <strain evidence="2">211/11P</strain>
        <tissue evidence="2">Whole cell</tissue>
    </source>
</reference>
<protein>
    <submittedName>
        <fullName evidence="2">Uncharacterized protein</fullName>
    </submittedName>
</protein>
<evidence type="ECO:0000313" key="3">
    <source>
        <dbReference type="Proteomes" id="UP001055712"/>
    </source>
</evidence>
<keyword evidence="3" id="KW-1185">Reference proteome</keyword>
<dbReference type="PRINTS" id="PR00081">
    <property type="entry name" value="GDHRDH"/>
</dbReference>
<dbReference type="OrthoDB" id="5296at2759"/>
<comment type="similarity">
    <text evidence="1">Belongs to the short-chain dehydrogenases/reductases (SDR) family.</text>
</comment>
<dbReference type="AlphaFoldDB" id="A0A9D4TJC7"/>
<dbReference type="EMBL" id="SIDB01000010">
    <property type="protein sequence ID" value="KAI3427133.1"/>
    <property type="molecule type" value="Genomic_DNA"/>
</dbReference>
<dbReference type="Proteomes" id="UP001055712">
    <property type="component" value="Unassembled WGS sequence"/>
</dbReference>
<dbReference type="Pfam" id="PF00106">
    <property type="entry name" value="adh_short"/>
    <property type="match status" value="1"/>
</dbReference>
<organism evidence="2 3">
    <name type="scientific">Chlorella vulgaris</name>
    <name type="common">Green alga</name>
    <dbReference type="NCBI Taxonomy" id="3077"/>
    <lineage>
        <taxon>Eukaryota</taxon>
        <taxon>Viridiplantae</taxon>
        <taxon>Chlorophyta</taxon>
        <taxon>core chlorophytes</taxon>
        <taxon>Trebouxiophyceae</taxon>
        <taxon>Chlorellales</taxon>
        <taxon>Chlorellaceae</taxon>
        <taxon>Chlorella clade</taxon>
        <taxon>Chlorella</taxon>
    </lineage>
</organism>
<dbReference type="Gene3D" id="3.40.50.720">
    <property type="entry name" value="NAD(P)-binding Rossmann-like Domain"/>
    <property type="match status" value="1"/>
</dbReference>
<sequence length="236" mass="24777">MSITGKTVVVVGGSRGIGAEFVRQFAAKGNAVIAACRQPSQAKEVQGIDGVKLTTCDISSPQSVERWAAEVKEATSHVDYVINNAGIYGRRVGLTDVTAEDMLATFTTNCIGPLLVVQQLHKQGLLGGKQQTVVASVTSKVGSVADNQSGGGYAYRASKSALNIVNKSLSIDLADRNVVCTLLHPGYVVTDMTGGKGLIDKQTSVSGMIGVLEDGAAGKLPLQGTWHDYKKETVPW</sequence>
<dbReference type="InterPro" id="IPR002347">
    <property type="entry name" value="SDR_fam"/>
</dbReference>